<evidence type="ECO:0000313" key="5">
    <source>
        <dbReference type="Proteomes" id="UP000006633"/>
    </source>
</evidence>
<name>D7A5V6_ANCN5</name>
<dbReference type="PROSITE" id="PS01227">
    <property type="entry name" value="UPF0012"/>
    <property type="match status" value="1"/>
</dbReference>
<evidence type="ECO:0000313" key="4">
    <source>
        <dbReference type="EMBL" id="ADH90071.1"/>
    </source>
</evidence>
<keyword evidence="2" id="KW-0378">Hydrolase</keyword>
<feature type="domain" description="CN hydrolase" evidence="3">
    <location>
        <begin position="20"/>
        <end position="267"/>
    </location>
</feature>
<protein>
    <submittedName>
        <fullName evidence="4">Nitrilase/cyanide hydratase and apolipoprotein N-acyltransferase</fullName>
    </submittedName>
</protein>
<evidence type="ECO:0000256" key="1">
    <source>
        <dbReference type="ARBA" id="ARBA00010613"/>
    </source>
</evidence>
<dbReference type="eggNOG" id="COG0388">
    <property type="taxonomic scope" value="Bacteria"/>
</dbReference>
<accession>D7A5V6</accession>
<dbReference type="Gene3D" id="3.60.110.10">
    <property type="entry name" value="Carbon-nitrogen hydrolase"/>
    <property type="match status" value="1"/>
</dbReference>
<dbReference type="InterPro" id="IPR001110">
    <property type="entry name" value="UPF0012_CS"/>
</dbReference>
<dbReference type="EMBL" id="CP002026">
    <property type="protein sequence ID" value="ADH90071.1"/>
    <property type="molecule type" value="Genomic_DNA"/>
</dbReference>
<dbReference type="InterPro" id="IPR036526">
    <property type="entry name" value="C-N_Hydrolase_sf"/>
</dbReference>
<dbReference type="HOGENOM" id="CLU_030130_1_2_5"/>
<gene>
    <name evidence="4" type="ordered locus">Snov_2783</name>
</gene>
<dbReference type="GO" id="GO:0016746">
    <property type="term" value="F:acyltransferase activity"/>
    <property type="evidence" value="ECO:0007669"/>
    <property type="project" value="UniProtKB-KW"/>
</dbReference>
<reference evidence="4 5" key="1">
    <citation type="journal article" date="2012" name="Stand. Genomic Sci.">
        <title>Complete genome sequence of the facultatively chemolithoautotrophic and methylotrophic alpha Proteobacterium Starkeya novella type strain (ATCC 8093(T)).</title>
        <authorList>
            <person name="Kappler U."/>
            <person name="Davenport K."/>
            <person name="Beatson S."/>
            <person name="Lucas S."/>
            <person name="Lapidus A."/>
            <person name="Copeland A."/>
            <person name="Berry K.W."/>
            <person name="Glavina Del Rio T."/>
            <person name="Hammon N."/>
            <person name="Dalin E."/>
            <person name="Tice H."/>
            <person name="Pitluck S."/>
            <person name="Richardson P."/>
            <person name="Bruce D."/>
            <person name="Goodwin L.A."/>
            <person name="Han C."/>
            <person name="Tapia R."/>
            <person name="Detter J.C."/>
            <person name="Chang Y.J."/>
            <person name="Jeffries C.D."/>
            <person name="Land M."/>
            <person name="Hauser L."/>
            <person name="Kyrpides N.C."/>
            <person name="Goker M."/>
            <person name="Ivanova N."/>
            <person name="Klenk H.P."/>
            <person name="Woyke T."/>
        </authorList>
    </citation>
    <scope>NUCLEOTIDE SEQUENCE [LARGE SCALE GENOMIC DNA]</scope>
    <source>
        <strain evidence="5">ATCC 8093 / DSM 506 / JCM 20403 / CCM 1077 / IAM 12100 / NBRC 12443 / NCIMB 10456</strain>
    </source>
</reference>
<dbReference type="STRING" id="639283.Snov_2783"/>
<dbReference type="PANTHER" id="PTHR23088">
    <property type="entry name" value="NITRILASE-RELATED"/>
    <property type="match status" value="1"/>
</dbReference>
<proteinExistence type="inferred from homology"/>
<dbReference type="PROSITE" id="PS50263">
    <property type="entry name" value="CN_HYDROLASE"/>
    <property type="match status" value="1"/>
</dbReference>
<dbReference type="KEGG" id="sno:Snov_2783"/>
<dbReference type="RefSeq" id="WP_013167575.1">
    <property type="nucleotide sequence ID" value="NC_014217.1"/>
</dbReference>
<dbReference type="AlphaFoldDB" id="D7A5V6"/>
<dbReference type="OrthoDB" id="9811121at2"/>
<dbReference type="Pfam" id="PF00795">
    <property type="entry name" value="CN_hydrolase"/>
    <property type="match status" value="1"/>
</dbReference>
<organism evidence="4 5">
    <name type="scientific">Ancylobacter novellus (strain ATCC 8093 / DSM 506 / JCM 20403 / CCM 1077 / IAM 12100 / NBRC 12443 / NCIMB 10456)</name>
    <name type="common">Starkeya novella</name>
    <dbReference type="NCBI Taxonomy" id="639283"/>
    <lineage>
        <taxon>Bacteria</taxon>
        <taxon>Pseudomonadati</taxon>
        <taxon>Pseudomonadota</taxon>
        <taxon>Alphaproteobacteria</taxon>
        <taxon>Hyphomicrobiales</taxon>
        <taxon>Xanthobacteraceae</taxon>
        <taxon>Ancylobacter</taxon>
    </lineage>
</organism>
<dbReference type="Proteomes" id="UP000006633">
    <property type="component" value="Chromosome"/>
</dbReference>
<dbReference type="InterPro" id="IPR045254">
    <property type="entry name" value="Nit1/2_C-N_Hydrolase"/>
</dbReference>
<dbReference type="CDD" id="cd07572">
    <property type="entry name" value="nit"/>
    <property type="match status" value="1"/>
</dbReference>
<comment type="similarity">
    <text evidence="1">Belongs to the carbon-nitrogen hydrolase superfamily. NIT1/NIT2 family.</text>
</comment>
<dbReference type="PANTHER" id="PTHR23088:SF27">
    <property type="entry name" value="DEAMINATED GLUTATHIONE AMIDASE"/>
    <property type="match status" value="1"/>
</dbReference>
<sequence length="306" mass="32399">MKNASTDSTAPRPLHLGAPFRAALVQLRTAKSVGANVETASALIREAAAGGASYIQTPEMTGTMEENRQALFAVLHDEESDPALKAFRALAAELKVHLHIGSLAVKASEHRAANRSFLIGPDGAILARYDKIHMFDVDLPNGDVYRESEAYRPGELAVAADLPGIRLGFTICYDLRFPALFRALAEAGAGMIAVPAAFTQSTGEAHWHILLRARAIETGCFVLAAAQGGTHENGRKTFGHSLIIDPWGEVLAEAGTEPGVISAEIDPARVAAVRGRIPSLANGRRFEVVAPGDFGRLHLASPGDAA</sequence>
<dbReference type="GO" id="GO:0016811">
    <property type="term" value="F:hydrolase activity, acting on carbon-nitrogen (but not peptide) bonds, in linear amides"/>
    <property type="evidence" value="ECO:0007669"/>
    <property type="project" value="InterPro"/>
</dbReference>
<dbReference type="InterPro" id="IPR003010">
    <property type="entry name" value="C-N_Hydrolase"/>
</dbReference>
<evidence type="ECO:0000256" key="2">
    <source>
        <dbReference type="ARBA" id="ARBA00022801"/>
    </source>
</evidence>
<dbReference type="SUPFAM" id="SSF56317">
    <property type="entry name" value="Carbon-nitrogen hydrolase"/>
    <property type="match status" value="1"/>
</dbReference>
<keyword evidence="5" id="KW-1185">Reference proteome</keyword>
<evidence type="ECO:0000259" key="3">
    <source>
        <dbReference type="PROSITE" id="PS50263"/>
    </source>
</evidence>